<evidence type="ECO:0000313" key="2">
    <source>
        <dbReference type="EMBL" id="OEJ99905.1"/>
    </source>
</evidence>
<gene>
    <name evidence="2" type="ORF">BFP71_10175</name>
</gene>
<dbReference type="PANTHER" id="PTHR46825:SF12">
    <property type="entry name" value="PENICILLIN-BINDING PROTEIN 4"/>
    <property type="match status" value="1"/>
</dbReference>
<dbReference type="PANTHER" id="PTHR46825">
    <property type="entry name" value="D-ALANYL-D-ALANINE-CARBOXYPEPTIDASE/ENDOPEPTIDASE AMPH"/>
    <property type="match status" value="1"/>
</dbReference>
<sequence>MKAQITLVFLLLVNIVYTQKIEERIERVENGLTYAITSPVEKEITQSNIIQRLRENKIQGASVAIVNNGQIEWSKAYGVTDGGNSNPVTTETLFQCASIGKVITALAALKLVEDGKIDLDEHVNNKLQRWKINTNESQKVTLRHLLSHSAGLTDDYGFLGYNPEDEIPTLLQILNNDPIANTKKSLEVKTSPGKTERYSGGGYLIIQLLIEELSGLSFADYVQKHVFEPLQMIRSTYDYRPDKNFELSIASGHRSNGKSLKNKKYNIYPERAAAGPWTTAEDLAKLIVGIQGAFNSKANPILKQESTQELLSIQINNKGLGVNLKGIDKPEAFWHAGQNLGYTALLYGLIEKGQGAVILLNSDGGERLMQEFITSVALEYDWPVMKSYRSLEIPKKLQSELIGKYVNTDQNLTLLINAKKGILILTPLGAKKGNQIYRISENRYTFKDSQDYYKLSFNSENGNITMIYTESIGKTLELKKID</sequence>
<dbReference type="SUPFAM" id="SSF56601">
    <property type="entry name" value="beta-lactamase/transpeptidase-like"/>
    <property type="match status" value="1"/>
</dbReference>
<name>A0A1E5SL98_9BACT</name>
<dbReference type="AlphaFoldDB" id="A0A1E5SL98"/>
<organism evidence="2 3">
    <name type="scientific">Roseivirga misakiensis</name>
    <dbReference type="NCBI Taxonomy" id="1563681"/>
    <lineage>
        <taxon>Bacteria</taxon>
        <taxon>Pseudomonadati</taxon>
        <taxon>Bacteroidota</taxon>
        <taxon>Cytophagia</taxon>
        <taxon>Cytophagales</taxon>
        <taxon>Roseivirgaceae</taxon>
        <taxon>Roseivirga</taxon>
    </lineage>
</organism>
<comment type="caution">
    <text evidence="2">The sequence shown here is derived from an EMBL/GenBank/DDBJ whole genome shotgun (WGS) entry which is preliminary data.</text>
</comment>
<dbReference type="RefSeq" id="WP_069835368.1">
    <property type="nucleotide sequence ID" value="NZ_MDGQ01000005.1"/>
</dbReference>
<dbReference type="InterPro" id="IPR050491">
    <property type="entry name" value="AmpC-like"/>
</dbReference>
<proteinExistence type="predicted"/>
<evidence type="ECO:0000313" key="3">
    <source>
        <dbReference type="Proteomes" id="UP000095552"/>
    </source>
</evidence>
<dbReference type="Gene3D" id="3.40.710.10">
    <property type="entry name" value="DD-peptidase/beta-lactamase superfamily"/>
    <property type="match status" value="1"/>
</dbReference>
<feature type="domain" description="Beta-lactamase-related" evidence="1">
    <location>
        <begin position="48"/>
        <end position="367"/>
    </location>
</feature>
<dbReference type="InterPro" id="IPR001466">
    <property type="entry name" value="Beta-lactam-related"/>
</dbReference>
<dbReference type="OrthoDB" id="9797709at2"/>
<accession>A0A1E5SL98</accession>
<keyword evidence="3" id="KW-1185">Reference proteome</keyword>
<dbReference type="InterPro" id="IPR012338">
    <property type="entry name" value="Beta-lactam/transpept-like"/>
</dbReference>
<dbReference type="Pfam" id="PF00144">
    <property type="entry name" value="Beta-lactamase"/>
    <property type="match status" value="1"/>
</dbReference>
<protein>
    <recommendedName>
        <fullName evidence="1">Beta-lactamase-related domain-containing protein</fullName>
    </recommendedName>
</protein>
<dbReference type="Proteomes" id="UP000095552">
    <property type="component" value="Unassembled WGS sequence"/>
</dbReference>
<evidence type="ECO:0000259" key="1">
    <source>
        <dbReference type="Pfam" id="PF00144"/>
    </source>
</evidence>
<dbReference type="STRING" id="1563681.BFP71_10175"/>
<dbReference type="EMBL" id="MDGQ01000005">
    <property type="protein sequence ID" value="OEJ99905.1"/>
    <property type="molecule type" value="Genomic_DNA"/>
</dbReference>
<reference evidence="2 3" key="1">
    <citation type="submission" date="2016-08" db="EMBL/GenBank/DDBJ databases">
        <title>Draft genome of Fabibacter sp. strain SK-8.</title>
        <authorList>
            <person name="Wong S.-K."/>
            <person name="Hamasaki K."/>
            <person name="Yoshizawa S."/>
        </authorList>
    </citation>
    <scope>NUCLEOTIDE SEQUENCE [LARGE SCALE GENOMIC DNA]</scope>
    <source>
        <strain evidence="2 3">SK-8</strain>
    </source>
</reference>